<dbReference type="UniPathway" id="UPA00895"/>
<protein>
    <recommendedName>
        <fullName evidence="7">Thioredoxin domain-containing protein</fullName>
    </recommendedName>
</protein>
<feature type="region of interest" description="Disordered" evidence="5">
    <location>
        <begin position="186"/>
        <end position="207"/>
    </location>
</feature>
<keyword evidence="9" id="KW-1185">Reference proteome</keyword>
<dbReference type="AlphaFoldDB" id="A0A7Y9EV73"/>
<comment type="subcellular location">
    <subcellularLocation>
        <location evidence="1">Membrane</location>
        <topology evidence="1">Multi-pass membrane protein</topology>
    </subcellularLocation>
</comment>
<feature type="transmembrane region" description="Helical" evidence="6">
    <location>
        <begin position="154"/>
        <end position="177"/>
    </location>
</feature>
<evidence type="ECO:0000313" key="9">
    <source>
        <dbReference type="Proteomes" id="UP000552045"/>
    </source>
</evidence>
<feature type="transmembrane region" description="Helical" evidence="6">
    <location>
        <begin position="52"/>
        <end position="70"/>
    </location>
</feature>
<keyword evidence="4 6" id="KW-0472">Membrane</keyword>
<keyword evidence="3 6" id="KW-1133">Transmembrane helix</keyword>
<evidence type="ECO:0000256" key="1">
    <source>
        <dbReference type="ARBA" id="ARBA00004141"/>
    </source>
</evidence>
<evidence type="ECO:0000313" key="8">
    <source>
        <dbReference type="EMBL" id="NYD54572.1"/>
    </source>
</evidence>
<dbReference type="InterPro" id="IPR036249">
    <property type="entry name" value="Thioredoxin-like_sf"/>
</dbReference>
<proteinExistence type="predicted"/>
<feature type="domain" description="Thioredoxin" evidence="7">
    <location>
        <begin position="220"/>
        <end position="353"/>
    </location>
</feature>
<dbReference type="GO" id="GO:0030416">
    <property type="term" value="P:methylamine metabolic process"/>
    <property type="evidence" value="ECO:0007669"/>
    <property type="project" value="InterPro"/>
</dbReference>
<dbReference type="GO" id="GO:0016020">
    <property type="term" value="C:membrane"/>
    <property type="evidence" value="ECO:0007669"/>
    <property type="project" value="UniProtKB-SubCell"/>
</dbReference>
<evidence type="ECO:0000256" key="5">
    <source>
        <dbReference type="SAM" id="MobiDB-lite"/>
    </source>
</evidence>
<dbReference type="InterPro" id="IPR013766">
    <property type="entry name" value="Thioredoxin_domain"/>
</dbReference>
<evidence type="ECO:0000256" key="6">
    <source>
        <dbReference type="SAM" id="Phobius"/>
    </source>
</evidence>
<sequence>MPADTVDLLLVFATGLVAFTFAWSGAAKLGHAPQTLAAMSALRVPSWLRRPGVARLVPIGELLLALALLLPGPTRALAGVVAVAVLLVFTALLIGVLRRGDDVDCGCFGALSRDSRVTPWSLVRNALLIVAALIVAVFGWAVPALPVQLAQLPLVLVLTVALAWAAVLVIVLIAALVGARRAERQPSVPTESARSDPRSPAPLSPRSLALGLDPARPGEVMPGDPIPDVELVAANGMAQPLAQLGNGNPTLLVFLSAECGSCKPVAAATAEWSLRLAPLQVRIATSSQPTAIAALDAELAPLARYGSRAVRRAIGVQRAPAAVVLGNQENPIIASPIAYGLEEIEALVQSVLDARG</sequence>
<dbReference type="PROSITE" id="PS51352">
    <property type="entry name" value="THIOREDOXIN_2"/>
    <property type="match status" value="1"/>
</dbReference>
<feature type="transmembrane region" description="Helical" evidence="6">
    <location>
        <begin position="6"/>
        <end position="31"/>
    </location>
</feature>
<keyword evidence="2 6" id="KW-0812">Transmembrane</keyword>
<evidence type="ECO:0000256" key="3">
    <source>
        <dbReference type="ARBA" id="ARBA00022989"/>
    </source>
</evidence>
<gene>
    <name evidence="8" type="ORF">BKA02_001627</name>
</gene>
<organism evidence="8 9">
    <name type="scientific">Microbacterium pseudoresistens</name>
    <dbReference type="NCBI Taxonomy" id="640634"/>
    <lineage>
        <taxon>Bacteria</taxon>
        <taxon>Bacillati</taxon>
        <taxon>Actinomycetota</taxon>
        <taxon>Actinomycetes</taxon>
        <taxon>Micrococcales</taxon>
        <taxon>Microbacteriaceae</taxon>
        <taxon>Microbacterium</taxon>
    </lineage>
</organism>
<evidence type="ECO:0000259" key="7">
    <source>
        <dbReference type="PROSITE" id="PS51352"/>
    </source>
</evidence>
<name>A0A7Y9EV73_9MICO</name>
<accession>A0A7Y9EV73</accession>
<evidence type="ECO:0000256" key="2">
    <source>
        <dbReference type="ARBA" id="ARBA00022692"/>
    </source>
</evidence>
<dbReference type="SUPFAM" id="SSF52833">
    <property type="entry name" value="Thioredoxin-like"/>
    <property type="match status" value="1"/>
</dbReference>
<dbReference type="EMBL" id="JACCBH010000001">
    <property type="protein sequence ID" value="NYD54572.1"/>
    <property type="molecule type" value="Genomic_DNA"/>
</dbReference>
<dbReference type="RefSeq" id="WP_179432985.1">
    <property type="nucleotide sequence ID" value="NZ_BAABLC010000001.1"/>
</dbReference>
<dbReference type="Proteomes" id="UP000552045">
    <property type="component" value="Unassembled WGS sequence"/>
</dbReference>
<dbReference type="Pfam" id="PF07291">
    <property type="entry name" value="MauE"/>
    <property type="match status" value="1"/>
</dbReference>
<dbReference type="Gene3D" id="3.40.30.10">
    <property type="entry name" value="Glutaredoxin"/>
    <property type="match status" value="1"/>
</dbReference>
<reference evidence="8 9" key="1">
    <citation type="submission" date="2020-07" db="EMBL/GenBank/DDBJ databases">
        <title>Sequencing the genomes of 1000 actinobacteria strains.</title>
        <authorList>
            <person name="Klenk H.-P."/>
        </authorList>
    </citation>
    <scope>NUCLEOTIDE SEQUENCE [LARGE SCALE GENOMIC DNA]</scope>
    <source>
        <strain evidence="8 9">DSM 22185</strain>
    </source>
</reference>
<dbReference type="InterPro" id="IPR009908">
    <property type="entry name" value="Methylamine_util_MauE"/>
</dbReference>
<feature type="transmembrane region" description="Helical" evidence="6">
    <location>
        <begin position="122"/>
        <end position="142"/>
    </location>
</feature>
<comment type="caution">
    <text evidence="8">The sequence shown here is derived from an EMBL/GenBank/DDBJ whole genome shotgun (WGS) entry which is preliminary data.</text>
</comment>
<feature type="transmembrane region" description="Helical" evidence="6">
    <location>
        <begin position="76"/>
        <end position="97"/>
    </location>
</feature>
<evidence type="ECO:0000256" key="4">
    <source>
        <dbReference type="ARBA" id="ARBA00023136"/>
    </source>
</evidence>